<organism evidence="1 2">
    <name type="scientific">Capsicum annuum</name>
    <name type="common">Capsicum pepper</name>
    <dbReference type="NCBI Taxonomy" id="4072"/>
    <lineage>
        <taxon>Eukaryota</taxon>
        <taxon>Viridiplantae</taxon>
        <taxon>Streptophyta</taxon>
        <taxon>Embryophyta</taxon>
        <taxon>Tracheophyta</taxon>
        <taxon>Spermatophyta</taxon>
        <taxon>Magnoliopsida</taxon>
        <taxon>eudicotyledons</taxon>
        <taxon>Gunneridae</taxon>
        <taxon>Pentapetalae</taxon>
        <taxon>asterids</taxon>
        <taxon>lamiids</taxon>
        <taxon>Solanales</taxon>
        <taxon>Solanaceae</taxon>
        <taxon>Solanoideae</taxon>
        <taxon>Capsiceae</taxon>
        <taxon>Capsicum</taxon>
    </lineage>
</organism>
<proteinExistence type="predicted"/>
<dbReference type="InterPro" id="IPR004320">
    <property type="entry name" value="BPS1_pln"/>
</dbReference>
<dbReference type="EMBL" id="AYRZ02000004">
    <property type="protein sequence ID" value="PHT83069.1"/>
    <property type="molecule type" value="Genomic_DNA"/>
</dbReference>
<dbReference type="Pfam" id="PF03087">
    <property type="entry name" value="BPS1"/>
    <property type="match status" value="1"/>
</dbReference>
<protein>
    <submittedName>
        <fullName evidence="1">Uncharacterized protein</fullName>
    </submittedName>
</protein>
<dbReference type="PANTHER" id="PTHR33070:SF80">
    <property type="entry name" value="DUF241 DOMAIN PROTEIN"/>
    <property type="match status" value="1"/>
</dbReference>
<evidence type="ECO:0000313" key="1">
    <source>
        <dbReference type="EMBL" id="PHT83069.1"/>
    </source>
</evidence>
<reference evidence="1 2" key="2">
    <citation type="journal article" date="2017" name="Genome Biol.">
        <title>New reference genome sequences of hot pepper reveal the massive evolution of plant disease-resistance genes by retroduplication.</title>
        <authorList>
            <person name="Kim S."/>
            <person name="Park J."/>
            <person name="Yeom S.I."/>
            <person name="Kim Y.M."/>
            <person name="Seo E."/>
            <person name="Kim K.T."/>
            <person name="Kim M.S."/>
            <person name="Lee J.M."/>
            <person name="Cheong K."/>
            <person name="Shin H.S."/>
            <person name="Kim S.B."/>
            <person name="Han K."/>
            <person name="Lee J."/>
            <person name="Park M."/>
            <person name="Lee H.A."/>
            <person name="Lee H.Y."/>
            <person name="Lee Y."/>
            <person name="Oh S."/>
            <person name="Lee J.H."/>
            <person name="Choi E."/>
            <person name="Choi E."/>
            <person name="Lee S.E."/>
            <person name="Jeon J."/>
            <person name="Kim H."/>
            <person name="Choi G."/>
            <person name="Song H."/>
            <person name="Lee J."/>
            <person name="Lee S.C."/>
            <person name="Kwon J.K."/>
            <person name="Lee H.Y."/>
            <person name="Koo N."/>
            <person name="Hong Y."/>
            <person name="Kim R.W."/>
            <person name="Kang W.H."/>
            <person name="Huh J.H."/>
            <person name="Kang B.C."/>
            <person name="Yang T.J."/>
            <person name="Lee Y.H."/>
            <person name="Bennetzen J.L."/>
            <person name="Choi D."/>
        </authorList>
    </citation>
    <scope>NUCLEOTIDE SEQUENCE [LARGE SCALE GENOMIC DNA]</scope>
    <source>
        <strain evidence="2">cv. CM334</strain>
    </source>
</reference>
<comment type="caution">
    <text evidence="1">The sequence shown here is derived from an EMBL/GenBank/DDBJ whole genome shotgun (WGS) entry which is preliminary data.</text>
</comment>
<dbReference type="PANTHER" id="PTHR33070">
    <property type="entry name" value="OS06G0725500 PROTEIN"/>
    <property type="match status" value="1"/>
</dbReference>
<gene>
    <name evidence="1" type="ORF">T459_11512</name>
</gene>
<dbReference type="AlphaFoldDB" id="A0A2G2ZM58"/>
<name>A0A2G2ZM58_CAPAN</name>
<dbReference type="GO" id="GO:0048367">
    <property type="term" value="P:shoot system development"/>
    <property type="evidence" value="ECO:0007669"/>
    <property type="project" value="InterPro"/>
</dbReference>
<accession>A0A2G2ZM58</accession>
<evidence type="ECO:0000313" key="2">
    <source>
        <dbReference type="Proteomes" id="UP000222542"/>
    </source>
</evidence>
<dbReference type="GO" id="GO:0048364">
    <property type="term" value="P:root development"/>
    <property type="evidence" value="ECO:0007669"/>
    <property type="project" value="InterPro"/>
</dbReference>
<dbReference type="Proteomes" id="UP000222542">
    <property type="component" value="Unassembled WGS sequence"/>
</dbReference>
<reference evidence="1 2" key="1">
    <citation type="journal article" date="2014" name="Nat. Genet.">
        <title>Genome sequence of the hot pepper provides insights into the evolution of pungency in Capsicum species.</title>
        <authorList>
            <person name="Kim S."/>
            <person name="Park M."/>
            <person name="Yeom S.I."/>
            <person name="Kim Y.M."/>
            <person name="Lee J.M."/>
            <person name="Lee H.A."/>
            <person name="Seo E."/>
            <person name="Choi J."/>
            <person name="Cheong K."/>
            <person name="Kim K.T."/>
            <person name="Jung K."/>
            <person name="Lee G.W."/>
            <person name="Oh S.K."/>
            <person name="Bae C."/>
            <person name="Kim S.B."/>
            <person name="Lee H.Y."/>
            <person name="Kim S.Y."/>
            <person name="Kim M.S."/>
            <person name="Kang B.C."/>
            <person name="Jo Y.D."/>
            <person name="Yang H.B."/>
            <person name="Jeong H.J."/>
            <person name="Kang W.H."/>
            <person name="Kwon J.K."/>
            <person name="Shin C."/>
            <person name="Lim J.Y."/>
            <person name="Park J.H."/>
            <person name="Huh J.H."/>
            <person name="Kim J.S."/>
            <person name="Kim B.D."/>
            <person name="Cohen O."/>
            <person name="Paran I."/>
            <person name="Suh M.C."/>
            <person name="Lee S.B."/>
            <person name="Kim Y.K."/>
            <person name="Shin Y."/>
            <person name="Noh S.J."/>
            <person name="Park J."/>
            <person name="Seo Y.S."/>
            <person name="Kwon S.Y."/>
            <person name="Kim H.A."/>
            <person name="Park J.M."/>
            <person name="Kim H.J."/>
            <person name="Choi S.B."/>
            <person name="Bosland P.W."/>
            <person name="Reeves G."/>
            <person name="Jo S.H."/>
            <person name="Lee B.W."/>
            <person name="Cho H.T."/>
            <person name="Choi H.S."/>
            <person name="Lee M.S."/>
            <person name="Yu Y."/>
            <person name="Do Choi Y."/>
            <person name="Park B.S."/>
            <person name="van Deynze A."/>
            <person name="Ashrafi H."/>
            <person name="Hill T."/>
            <person name="Kim W.T."/>
            <person name="Pai H.S."/>
            <person name="Ahn H.K."/>
            <person name="Yeam I."/>
            <person name="Giovannoni J.J."/>
            <person name="Rose J.K."/>
            <person name="Sorensen I."/>
            <person name="Lee S.J."/>
            <person name="Kim R.W."/>
            <person name="Choi I.Y."/>
            <person name="Choi B.S."/>
            <person name="Lim J.S."/>
            <person name="Lee Y.H."/>
            <person name="Choi D."/>
        </authorList>
    </citation>
    <scope>NUCLEOTIDE SEQUENCE [LARGE SCALE GENOMIC DNA]</scope>
    <source>
        <strain evidence="2">cv. CM334</strain>
    </source>
</reference>
<sequence>MFKFASSCKKIKKEAKKLVMALRKLDQETTEGSSVFLDEDQDTQDMIKTLREANAMRISIFKMLLSLFFDPIMNPKQSKWSLVSRLVNKGRISCDGQDEKMNFEVGVESFESQLDDFENGLKDYLGV</sequence>
<keyword evidence="2" id="KW-1185">Reference proteome</keyword>
<dbReference type="OMA" id="DPIMNPK"/>
<dbReference type="Gramene" id="PHT83069">
    <property type="protein sequence ID" value="PHT83069"/>
    <property type="gene ID" value="T459_11512"/>
</dbReference>